<accession>A0A1N7LST3</accession>
<dbReference type="EMBL" id="FTOQ01000003">
    <property type="protein sequence ID" value="SIS76822.1"/>
    <property type="molecule type" value="Genomic_DNA"/>
</dbReference>
<reference evidence="2" key="1">
    <citation type="submission" date="2017-01" db="EMBL/GenBank/DDBJ databases">
        <authorList>
            <person name="Varghese N."/>
            <person name="Submissions S."/>
        </authorList>
    </citation>
    <scope>NUCLEOTIDE SEQUENCE [LARGE SCALE GENOMIC DNA]</scope>
    <source>
        <strain evidence="2">DSM 29430</strain>
    </source>
</reference>
<sequence length="81" mass="8769">MDTKKMATEAMAARKQIVDAQMTLWNTRLEALVEAGDISSVLDHLKSPVEDKIDNCGCNVQCGALQDPDLGGLVNPGITRR</sequence>
<keyword evidence="2" id="KW-1185">Reference proteome</keyword>
<dbReference type="Proteomes" id="UP000186684">
    <property type="component" value="Unassembled WGS sequence"/>
</dbReference>
<gene>
    <name evidence="1" type="ORF">SAMN05421759_103121</name>
</gene>
<dbReference type="AlphaFoldDB" id="A0A1N7LST3"/>
<evidence type="ECO:0000313" key="1">
    <source>
        <dbReference type="EMBL" id="SIS76822.1"/>
    </source>
</evidence>
<organism evidence="1 2">
    <name type="scientific">Roseivivax lentus</name>
    <dbReference type="NCBI Taxonomy" id="633194"/>
    <lineage>
        <taxon>Bacteria</taxon>
        <taxon>Pseudomonadati</taxon>
        <taxon>Pseudomonadota</taxon>
        <taxon>Alphaproteobacteria</taxon>
        <taxon>Rhodobacterales</taxon>
        <taxon>Roseobacteraceae</taxon>
        <taxon>Roseivivax</taxon>
    </lineage>
</organism>
<dbReference type="OrthoDB" id="9866480at2"/>
<name>A0A1N7LST3_9RHOB</name>
<proteinExistence type="predicted"/>
<evidence type="ECO:0000313" key="2">
    <source>
        <dbReference type="Proteomes" id="UP000186684"/>
    </source>
</evidence>
<dbReference type="RefSeq" id="WP_076446643.1">
    <property type="nucleotide sequence ID" value="NZ_FTOQ01000003.1"/>
</dbReference>
<dbReference type="STRING" id="633194.SAMN05421759_103121"/>
<protein>
    <submittedName>
        <fullName evidence="1">Uncharacterized protein</fullName>
    </submittedName>
</protein>